<dbReference type="PANTHER" id="PTHR47662:SF3">
    <property type="entry name" value="TRANSCRIPTION FACTOR C2H2 FAMILY-RELATED"/>
    <property type="match status" value="1"/>
</dbReference>
<evidence type="ECO:0000313" key="5">
    <source>
        <dbReference type="EMBL" id="RHN69419.1"/>
    </source>
</evidence>
<keyword evidence="1" id="KW-0479">Metal-binding</keyword>
<dbReference type="Gene3D" id="3.30.40.10">
    <property type="entry name" value="Zinc/RING finger domain, C3HC4 (zinc finger)"/>
    <property type="match status" value="1"/>
</dbReference>
<dbReference type="Proteomes" id="UP000002051">
    <property type="component" value="Chromosome 3"/>
</dbReference>
<dbReference type="Proteomes" id="UP000265566">
    <property type="component" value="Chromosome 3"/>
</dbReference>
<dbReference type="HOGENOM" id="CLU_106030_0_0_1"/>
<dbReference type="PaxDb" id="3880-AES72269"/>
<dbReference type="OMA" id="VFKHRQH"/>
<dbReference type="EnsemblPlants" id="AES72269">
    <property type="protein sequence ID" value="AES72269"/>
    <property type="gene ID" value="MTR_3g087900"/>
</dbReference>
<dbReference type="OrthoDB" id="8062037at2759"/>
<reference evidence="6" key="3">
    <citation type="submission" date="2015-04" db="UniProtKB">
        <authorList>
            <consortium name="EnsemblPlants"/>
        </authorList>
    </citation>
    <scope>IDENTIFICATION</scope>
    <source>
        <strain evidence="6">cv. Jemalong A17</strain>
    </source>
</reference>
<feature type="transmembrane region" description="Helical" evidence="2">
    <location>
        <begin position="12"/>
        <end position="32"/>
    </location>
</feature>
<accession>G7J4E6</accession>
<evidence type="ECO:0000313" key="6">
    <source>
        <dbReference type="EnsemblPlants" id="AES72269"/>
    </source>
</evidence>
<name>G7J4E6_MEDTR</name>
<organism evidence="4 7">
    <name type="scientific">Medicago truncatula</name>
    <name type="common">Barrel medic</name>
    <name type="synonym">Medicago tribuloides</name>
    <dbReference type="NCBI Taxonomy" id="3880"/>
    <lineage>
        <taxon>Eukaryota</taxon>
        <taxon>Viridiplantae</taxon>
        <taxon>Streptophyta</taxon>
        <taxon>Embryophyta</taxon>
        <taxon>Tracheophyta</taxon>
        <taxon>Spermatophyta</taxon>
        <taxon>Magnoliopsida</taxon>
        <taxon>eudicotyledons</taxon>
        <taxon>Gunneridae</taxon>
        <taxon>Pentapetalae</taxon>
        <taxon>rosids</taxon>
        <taxon>fabids</taxon>
        <taxon>Fabales</taxon>
        <taxon>Fabaceae</taxon>
        <taxon>Papilionoideae</taxon>
        <taxon>50 kb inversion clade</taxon>
        <taxon>NPAAA clade</taxon>
        <taxon>Hologalegina</taxon>
        <taxon>IRL clade</taxon>
        <taxon>Trifolieae</taxon>
        <taxon>Medicago</taxon>
    </lineage>
</organism>
<dbReference type="Pfam" id="PF13639">
    <property type="entry name" value="zf-RING_2"/>
    <property type="match status" value="1"/>
</dbReference>
<gene>
    <name evidence="6" type="primary">11417623</name>
    <name evidence="4" type="ordered locus">MTR_3g087900</name>
    <name evidence="5" type="ORF">MtrunA17_Chr3g0124531</name>
</gene>
<reference evidence="4 7" key="2">
    <citation type="journal article" date="2014" name="BMC Genomics">
        <title>An improved genome release (version Mt4.0) for the model legume Medicago truncatula.</title>
        <authorList>
            <person name="Tang H."/>
            <person name="Krishnakumar V."/>
            <person name="Bidwell S."/>
            <person name="Rosen B."/>
            <person name="Chan A."/>
            <person name="Zhou S."/>
            <person name="Gentzbittel L."/>
            <person name="Childs K.L."/>
            <person name="Yandell M."/>
            <person name="Gundlach H."/>
            <person name="Mayer K.F."/>
            <person name="Schwartz D.C."/>
            <person name="Town C.D."/>
        </authorList>
    </citation>
    <scope>GENOME REANNOTATION</scope>
    <source>
        <strain evidence="6 7">cv. Jemalong A17</strain>
    </source>
</reference>
<dbReference type="SUPFAM" id="SSF57850">
    <property type="entry name" value="RING/U-box"/>
    <property type="match status" value="1"/>
</dbReference>
<dbReference type="EMBL" id="CM001219">
    <property type="protein sequence ID" value="AES72269.1"/>
    <property type="molecule type" value="Genomic_DNA"/>
</dbReference>
<keyword evidence="2" id="KW-0812">Transmembrane</keyword>
<dbReference type="KEGG" id="mtr:11417623"/>
<sequence length="157" mass="18542">MTVDISNVFQKLCNKIAILLIFVLVELIIFIWKLTSDTQSITTRQYIKFIEEKNPTIRYNKKLNSHGDCSVCLSEFEEGEKVRRLKCKHTFHKDCLDKWLQDYFATCPLCREQVLPDNVVLKHRQQRNQQSNIEGNDENLPYVLFLLRGGNNSHLRR</sequence>
<protein>
    <submittedName>
        <fullName evidence="5">Putative transcription factor C2H2 family</fullName>
    </submittedName>
    <submittedName>
        <fullName evidence="4">Zinc finger, C3HC4 type (RING finger) protein</fullName>
    </submittedName>
</protein>
<dbReference type="InterPro" id="IPR001841">
    <property type="entry name" value="Znf_RING"/>
</dbReference>
<keyword evidence="7" id="KW-1185">Reference proteome</keyword>
<dbReference type="EMBL" id="PSQE01000003">
    <property type="protein sequence ID" value="RHN69419.1"/>
    <property type="molecule type" value="Genomic_DNA"/>
</dbReference>
<reference evidence="4 7" key="1">
    <citation type="journal article" date="2011" name="Nature">
        <title>The Medicago genome provides insight into the evolution of rhizobial symbioses.</title>
        <authorList>
            <person name="Young N.D."/>
            <person name="Debelle F."/>
            <person name="Oldroyd G.E."/>
            <person name="Geurts R."/>
            <person name="Cannon S.B."/>
            <person name="Udvardi M.K."/>
            <person name="Benedito V.A."/>
            <person name="Mayer K.F."/>
            <person name="Gouzy J."/>
            <person name="Schoof H."/>
            <person name="Van de Peer Y."/>
            <person name="Proost S."/>
            <person name="Cook D.R."/>
            <person name="Meyers B.C."/>
            <person name="Spannagl M."/>
            <person name="Cheung F."/>
            <person name="De Mita S."/>
            <person name="Krishnakumar V."/>
            <person name="Gundlach H."/>
            <person name="Zhou S."/>
            <person name="Mudge J."/>
            <person name="Bharti A.K."/>
            <person name="Murray J.D."/>
            <person name="Naoumkina M.A."/>
            <person name="Rosen B."/>
            <person name="Silverstein K.A."/>
            <person name="Tang H."/>
            <person name="Rombauts S."/>
            <person name="Zhao P.X."/>
            <person name="Zhou P."/>
            <person name="Barbe V."/>
            <person name="Bardou P."/>
            <person name="Bechner M."/>
            <person name="Bellec A."/>
            <person name="Berger A."/>
            <person name="Berges H."/>
            <person name="Bidwell S."/>
            <person name="Bisseling T."/>
            <person name="Choisne N."/>
            <person name="Couloux A."/>
            <person name="Denny R."/>
            <person name="Deshpande S."/>
            <person name="Dai X."/>
            <person name="Doyle J.J."/>
            <person name="Dudez A.M."/>
            <person name="Farmer A.D."/>
            <person name="Fouteau S."/>
            <person name="Franken C."/>
            <person name="Gibelin C."/>
            <person name="Gish J."/>
            <person name="Goldstein S."/>
            <person name="Gonzalez A.J."/>
            <person name="Green P.J."/>
            <person name="Hallab A."/>
            <person name="Hartog M."/>
            <person name="Hua A."/>
            <person name="Humphray S.J."/>
            <person name="Jeong D.H."/>
            <person name="Jing Y."/>
            <person name="Jocker A."/>
            <person name="Kenton S.M."/>
            <person name="Kim D.J."/>
            <person name="Klee K."/>
            <person name="Lai H."/>
            <person name="Lang C."/>
            <person name="Lin S."/>
            <person name="Macmil S.L."/>
            <person name="Magdelenat G."/>
            <person name="Matthews L."/>
            <person name="McCorrison J."/>
            <person name="Monaghan E.L."/>
            <person name="Mun J.H."/>
            <person name="Najar F.Z."/>
            <person name="Nicholson C."/>
            <person name="Noirot C."/>
            <person name="O'Bleness M."/>
            <person name="Paule C.R."/>
            <person name="Poulain J."/>
            <person name="Prion F."/>
            <person name="Qin B."/>
            <person name="Qu C."/>
            <person name="Retzel E.F."/>
            <person name="Riddle C."/>
            <person name="Sallet E."/>
            <person name="Samain S."/>
            <person name="Samson N."/>
            <person name="Sanders I."/>
            <person name="Saurat O."/>
            <person name="Scarpelli C."/>
            <person name="Schiex T."/>
            <person name="Segurens B."/>
            <person name="Severin A.J."/>
            <person name="Sherrier D.J."/>
            <person name="Shi R."/>
            <person name="Sims S."/>
            <person name="Singer S.R."/>
            <person name="Sinharoy S."/>
            <person name="Sterck L."/>
            <person name="Viollet A."/>
            <person name="Wang B.B."/>
            <person name="Wang K."/>
            <person name="Wang M."/>
            <person name="Wang X."/>
            <person name="Warfsmann J."/>
            <person name="Weissenbach J."/>
            <person name="White D.D."/>
            <person name="White J.D."/>
            <person name="Wiley G.B."/>
            <person name="Wincker P."/>
            <person name="Xing Y."/>
            <person name="Yang L."/>
            <person name="Yao Z."/>
            <person name="Ying F."/>
            <person name="Zhai J."/>
            <person name="Zhou L."/>
            <person name="Zuber A."/>
            <person name="Denarie J."/>
            <person name="Dixon R.A."/>
            <person name="May G.D."/>
            <person name="Schwartz D.C."/>
            <person name="Rogers J."/>
            <person name="Quetier F."/>
            <person name="Town C.D."/>
            <person name="Roe B.A."/>
        </authorList>
    </citation>
    <scope>NUCLEOTIDE SEQUENCE [LARGE SCALE GENOMIC DNA]</scope>
    <source>
        <strain evidence="4">A17</strain>
        <strain evidence="6 7">cv. Jemalong A17</strain>
    </source>
</reference>
<proteinExistence type="predicted"/>
<dbReference type="InterPro" id="IPR013083">
    <property type="entry name" value="Znf_RING/FYVE/PHD"/>
</dbReference>
<evidence type="ECO:0000313" key="7">
    <source>
        <dbReference type="Proteomes" id="UP000002051"/>
    </source>
</evidence>
<dbReference type="Gramene" id="rna17888">
    <property type="protein sequence ID" value="RHN69419.1"/>
    <property type="gene ID" value="gene17888"/>
</dbReference>
<dbReference type="SMART" id="SM00184">
    <property type="entry name" value="RING"/>
    <property type="match status" value="1"/>
</dbReference>
<reference evidence="5" key="4">
    <citation type="journal article" date="2018" name="Nat. Plants">
        <title>Whole-genome landscape of Medicago truncatula symbiotic genes.</title>
        <authorList>
            <person name="Pecrix Y."/>
            <person name="Gamas P."/>
            <person name="Carrere S."/>
        </authorList>
    </citation>
    <scope>NUCLEOTIDE SEQUENCE</scope>
    <source>
        <tissue evidence="5">Leaves</tissue>
    </source>
</reference>
<evidence type="ECO:0000313" key="4">
    <source>
        <dbReference type="EMBL" id="AES72269.1"/>
    </source>
</evidence>
<dbReference type="GO" id="GO:0008270">
    <property type="term" value="F:zinc ion binding"/>
    <property type="evidence" value="ECO:0007669"/>
    <property type="project" value="UniProtKB-KW"/>
</dbReference>
<dbReference type="PANTHER" id="PTHR47662">
    <property type="entry name" value="RING-TYPE DOMAIN-CONTAINING PROTEIN"/>
    <property type="match status" value="1"/>
</dbReference>
<dbReference type="CDD" id="cd16461">
    <property type="entry name" value="RING-H2_EL5-like"/>
    <property type="match status" value="1"/>
</dbReference>
<keyword evidence="2" id="KW-1133">Transmembrane helix</keyword>
<keyword evidence="2" id="KW-0472">Membrane</keyword>
<keyword evidence="1" id="KW-0862">Zinc</keyword>
<dbReference type="AlphaFoldDB" id="G7J4E6"/>
<keyword evidence="1" id="KW-0863">Zinc-finger</keyword>
<evidence type="ECO:0000256" key="1">
    <source>
        <dbReference type="PROSITE-ProRule" id="PRU00175"/>
    </source>
</evidence>
<dbReference type="eggNOG" id="KOG0800">
    <property type="taxonomic scope" value="Eukaryota"/>
</dbReference>
<evidence type="ECO:0000256" key="2">
    <source>
        <dbReference type="SAM" id="Phobius"/>
    </source>
</evidence>
<feature type="domain" description="RING-type" evidence="3">
    <location>
        <begin position="69"/>
        <end position="111"/>
    </location>
</feature>
<evidence type="ECO:0000259" key="3">
    <source>
        <dbReference type="PROSITE" id="PS50089"/>
    </source>
</evidence>
<dbReference type="PROSITE" id="PS50089">
    <property type="entry name" value="ZF_RING_2"/>
    <property type="match status" value="1"/>
</dbReference>